<organism evidence="1 2">
    <name type="scientific">Arthrobacter phage Andrew</name>
    <dbReference type="NCBI Taxonomy" id="2419946"/>
    <lineage>
        <taxon>Viruses</taxon>
        <taxon>Duplodnaviria</taxon>
        <taxon>Heunggongvirae</taxon>
        <taxon>Uroviricota</taxon>
        <taxon>Caudoviricetes</taxon>
        <taxon>Andrewvirus</taxon>
        <taxon>Andrewvirus andrew</taxon>
    </lineage>
</organism>
<proteinExistence type="predicted"/>
<dbReference type="Proteomes" id="UP000274668">
    <property type="component" value="Segment"/>
</dbReference>
<dbReference type="RefSeq" id="YP_009815719.1">
    <property type="nucleotide sequence ID" value="NC_048098.1"/>
</dbReference>
<dbReference type="GeneID" id="55006947"/>
<dbReference type="KEGG" id="vg:55006947"/>
<accession>A0A3G2KCW4</accession>
<gene>
    <name evidence="1" type="primary">33</name>
    <name evidence="1" type="ORF">PBI_ANDREW_33</name>
</gene>
<sequence>MRVAQFKEEPDAYTVELQGIGAGTSPVAVSAAAYRAMLDHGIRPDTFDPADRIIQAPRAVCRFTARRQRYGISH</sequence>
<evidence type="ECO:0000313" key="2">
    <source>
        <dbReference type="Proteomes" id="UP000274668"/>
    </source>
</evidence>
<protein>
    <submittedName>
        <fullName evidence="1">Uncharacterized protein</fullName>
    </submittedName>
</protein>
<keyword evidence="2" id="KW-1185">Reference proteome</keyword>
<evidence type="ECO:0000313" key="1">
    <source>
        <dbReference type="EMBL" id="AYN56848.1"/>
    </source>
</evidence>
<name>A0A3G2KCW4_9CAUD</name>
<dbReference type="EMBL" id="MH834595">
    <property type="protein sequence ID" value="AYN56848.1"/>
    <property type="molecule type" value="Genomic_DNA"/>
</dbReference>
<reference evidence="1 2" key="1">
    <citation type="submission" date="2018-09" db="EMBL/GenBank/DDBJ databases">
        <authorList>
            <person name="Rimple P.A."/>
            <person name="Stoner T.H."/>
            <person name="Garlena R.A."/>
            <person name="Russell D.A."/>
            <person name="Pope W.H."/>
            <person name="Jacobs-Sera D."/>
            <person name="Hatfull G.F."/>
        </authorList>
    </citation>
    <scope>NUCLEOTIDE SEQUENCE [LARGE SCALE GENOMIC DNA]</scope>
</reference>